<dbReference type="GO" id="GO:0005524">
    <property type="term" value="F:ATP binding"/>
    <property type="evidence" value="ECO:0007669"/>
    <property type="project" value="UniProtKB-KW"/>
</dbReference>
<reference evidence="5" key="1">
    <citation type="submission" date="2018-06" db="EMBL/GenBank/DDBJ databases">
        <authorList>
            <person name="Zhirakovskaya E."/>
        </authorList>
    </citation>
    <scope>NUCLEOTIDE SEQUENCE</scope>
</reference>
<feature type="domain" description="ATP-grasp" evidence="4">
    <location>
        <begin position="123"/>
        <end position="293"/>
    </location>
</feature>
<evidence type="ECO:0000313" key="5">
    <source>
        <dbReference type="EMBL" id="VAX15221.1"/>
    </source>
</evidence>
<organism evidence="5">
    <name type="scientific">hydrothermal vent metagenome</name>
    <dbReference type="NCBI Taxonomy" id="652676"/>
    <lineage>
        <taxon>unclassified sequences</taxon>
        <taxon>metagenomes</taxon>
        <taxon>ecological metagenomes</taxon>
    </lineage>
</organism>
<dbReference type="SUPFAM" id="SSF56059">
    <property type="entry name" value="Glutathione synthetase ATP-binding domain-like"/>
    <property type="match status" value="1"/>
</dbReference>
<dbReference type="AlphaFoldDB" id="A0A3B1BKZ6"/>
<dbReference type="GO" id="GO:0046872">
    <property type="term" value="F:metal ion binding"/>
    <property type="evidence" value="ECO:0007669"/>
    <property type="project" value="InterPro"/>
</dbReference>
<dbReference type="Gene3D" id="3.40.50.20">
    <property type="match status" value="1"/>
</dbReference>
<dbReference type="PROSITE" id="PS50975">
    <property type="entry name" value="ATP_GRASP"/>
    <property type="match status" value="1"/>
</dbReference>
<dbReference type="Gene3D" id="3.30.470.20">
    <property type="entry name" value="ATP-grasp fold, B domain"/>
    <property type="match status" value="1"/>
</dbReference>
<dbReference type="InterPro" id="IPR052032">
    <property type="entry name" value="ATP-dep_AA_Ligase"/>
</dbReference>
<dbReference type="Pfam" id="PF15632">
    <property type="entry name" value="ATPgrasp_Ter"/>
    <property type="match status" value="1"/>
</dbReference>
<dbReference type="InterPro" id="IPR048764">
    <property type="entry name" value="PylC_N"/>
</dbReference>
<dbReference type="Gene3D" id="3.30.1490.20">
    <property type="entry name" value="ATP-grasp fold, A domain"/>
    <property type="match status" value="1"/>
</dbReference>
<dbReference type="EMBL" id="UOGB01000010">
    <property type="protein sequence ID" value="VAX15221.1"/>
    <property type="molecule type" value="Genomic_DNA"/>
</dbReference>
<dbReference type="InterPro" id="IPR013815">
    <property type="entry name" value="ATP_grasp_subdomain_1"/>
</dbReference>
<accession>A0A3B1BKZ6</accession>
<evidence type="ECO:0000256" key="1">
    <source>
        <dbReference type="ARBA" id="ARBA00022598"/>
    </source>
</evidence>
<keyword evidence="2" id="KW-0547">Nucleotide-binding</keyword>
<keyword evidence="1" id="KW-0436">Ligase</keyword>
<keyword evidence="3" id="KW-0067">ATP-binding</keyword>
<dbReference type="InterPro" id="IPR011761">
    <property type="entry name" value="ATP-grasp"/>
</dbReference>
<evidence type="ECO:0000256" key="3">
    <source>
        <dbReference type="ARBA" id="ARBA00022840"/>
    </source>
</evidence>
<dbReference type="Pfam" id="PF21360">
    <property type="entry name" value="PylC-like_N"/>
    <property type="match status" value="1"/>
</dbReference>
<evidence type="ECO:0000256" key="2">
    <source>
        <dbReference type="ARBA" id="ARBA00022741"/>
    </source>
</evidence>
<protein>
    <recommendedName>
        <fullName evidence="4">ATP-grasp domain-containing protein</fullName>
    </recommendedName>
</protein>
<gene>
    <name evidence="5" type="ORF">MNBD_NITROSPINAE03-1263</name>
</gene>
<dbReference type="GO" id="GO:0016874">
    <property type="term" value="F:ligase activity"/>
    <property type="evidence" value="ECO:0007669"/>
    <property type="project" value="UniProtKB-KW"/>
</dbReference>
<dbReference type="PANTHER" id="PTHR43585">
    <property type="entry name" value="FUMIPYRROLE BIOSYNTHESIS PROTEIN C"/>
    <property type="match status" value="1"/>
</dbReference>
<proteinExistence type="predicted"/>
<evidence type="ECO:0000259" key="4">
    <source>
        <dbReference type="PROSITE" id="PS50975"/>
    </source>
</evidence>
<name>A0A3B1BKZ6_9ZZZZ</name>
<dbReference type="PANTHER" id="PTHR43585:SF2">
    <property type="entry name" value="ATP-GRASP ENZYME FSQD"/>
    <property type="match status" value="1"/>
</dbReference>
<sequence>MNQEFNIFVTATSRRVAMIRGFKKALGNLGVPGKVIASDTDKMSTGLRFCDKFHIVPLSSSSDYIPQLLEICKKEKIKLLAPTIDEELEIFGQRKKEFEAIGVTVLVSDKEVGKVCRDKYLTYQFFKKHGFPFAETFLPSQIDYGVTKYPLFIKPRLGRGSVGAYPIRSEKELRFFIDYVDDPIIQRFLAGQEYTVDVLAGMDGKILSVVPRQRLVIRAGVCDRGRTRKMPELIDLSKSICEKLGVLGPVNLQCMVENGKIRFFEVNPRFSGAIQLTVASGADFFTMIVKEALGQTVEPTIGQFKDNFMMLSYEESIFENLNGTKR</sequence>